<evidence type="ECO:0000256" key="1">
    <source>
        <dbReference type="ARBA" id="ARBA00001913"/>
    </source>
</evidence>
<sequence>MNTIRINRRAVVLALLCLVGIALFVLSMMPSSSEENMHSLGQKILLARDINARTNFPQQEHNLEKGYSAENTSVEMVLLHDDDGGKVTSNDSAISDGESRRFIRRMMLHAWNGYKKYAWGENEVQPIAKKAYSQGIFGGAGSGLAATMVDGLDTLFIMGLTDEYIEARNYLKKNFDITHVSGSLSVFETNIRFLGGMLSAYALTGEHFYIDKAKSIGDVLLKAFNTQTGIPKSSLNPSSGQISNYGWANGGSSILAEFGSLHLEFTYLSVITGNTVYREKVQAIRDHLDRIEKIGGLYPNYLSADSGTWTGTHVSLGAMGDSFYEYLIKSYIQSNKNDTQAWRMYTETIDAIEKQMVRKSKGGLTYVAEWRNGILEHKMGHLACFCVGMFALQSRLESDPEKAKRIMNLAEEIGNTCHESYVRSKTGLGPEMFYFTSDDEAKAIVGEHGYILRPEVIEGWFYLWRLTGKPIYKEWVWAAIQAIEKYCKKEGGYAGLVNVYDASGGSDDVQQSFFLAETLKYAYLTFTDASIVSLDDWVFNTEAHPLPILRKLHPIRHLVKQT</sequence>
<dbReference type="GO" id="GO:0005509">
    <property type="term" value="F:calcium ion binding"/>
    <property type="evidence" value="ECO:0007669"/>
    <property type="project" value="InterPro"/>
</dbReference>
<dbReference type="GO" id="GO:0005783">
    <property type="term" value="C:endoplasmic reticulum"/>
    <property type="evidence" value="ECO:0007669"/>
    <property type="project" value="TreeGrafter"/>
</dbReference>
<evidence type="ECO:0000256" key="2">
    <source>
        <dbReference type="ARBA" id="ARBA00004922"/>
    </source>
</evidence>
<dbReference type="EMBL" id="JI166864">
    <property type="protein sequence ID" value="ADY42101.1"/>
    <property type="molecule type" value="mRNA"/>
</dbReference>
<proteinExistence type="evidence at transcript level"/>
<comment type="pathway">
    <text evidence="2">Protein modification; protein glycosylation.</text>
</comment>
<evidence type="ECO:0000256" key="6">
    <source>
        <dbReference type="PIRSR" id="PIRSR601382-1"/>
    </source>
</evidence>
<dbReference type="FunFam" id="1.50.10.10:FF:000055">
    <property type="entry name" value="alpha-1,2-Mannosidase"/>
    <property type="match status" value="1"/>
</dbReference>
<accession>F1KW47</accession>
<dbReference type="AlphaFoldDB" id="F1KW47"/>
<dbReference type="PRINTS" id="PR00747">
    <property type="entry name" value="GLYHDRLASE47"/>
</dbReference>
<comment type="similarity">
    <text evidence="3 9">Belongs to the glycosyl hydrolase 47 family.</text>
</comment>
<reference evidence="10" key="1">
    <citation type="journal article" date="2011" name="Genome Res.">
        <title>Deep small RNA sequencing from the nematode Ascaris reveals conservation, functional diversification, and novel developmental profiles.</title>
        <authorList>
            <person name="Wang J."/>
            <person name="Czech B."/>
            <person name="Crunk A."/>
            <person name="Wallace A."/>
            <person name="Mitreva M."/>
            <person name="Hannon G.J."/>
            <person name="Davis R.E."/>
        </authorList>
    </citation>
    <scope>NUCLEOTIDE SEQUENCE</scope>
</reference>
<dbReference type="InterPro" id="IPR036026">
    <property type="entry name" value="Seven-hairpin_glycosidases"/>
</dbReference>
<feature type="active site" description="Proton donor" evidence="6">
    <location>
        <position position="431"/>
    </location>
</feature>
<feature type="disulfide bond" evidence="8">
    <location>
        <begin position="384"/>
        <end position="417"/>
    </location>
</feature>
<dbReference type="GO" id="GO:0005975">
    <property type="term" value="P:carbohydrate metabolic process"/>
    <property type="evidence" value="ECO:0007669"/>
    <property type="project" value="InterPro"/>
</dbReference>
<feature type="binding site" evidence="7">
    <location>
        <position position="541"/>
    </location>
    <ligand>
        <name>Ca(2+)</name>
        <dbReference type="ChEBI" id="CHEBI:29108"/>
    </ligand>
</feature>
<evidence type="ECO:0000256" key="4">
    <source>
        <dbReference type="ARBA" id="ARBA00022801"/>
    </source>
</evidence>
<dbReference type="InterPro" id="IPR012341">
    <property type="entry name" value="6hp_glycosidase-like_sf"/>
</dbReference>
<organism evidence="10">
    <name type="scientific">Ascaris suum</name>
    <name type="common">Pig roundworm</name>
    <name type="synonym">Ascaris lumbricoides</name>
    <dbReference type="NCBI Taxonomy" id="6253"/>
    <lineage>
        <taxon>Eukaryota</taxon>
        <taxon>Metazoa</taxon>
        <taxon>Ecdysozoa</taxon>
        <taxon>Nematoda</taxon>
        <taxon>Chromadorea</taxon>
        <taxon>Rhabditida</taxon>
        <taxon>Spirurina</taxon>
        <taxon>Ascaridomorpha</taxon>
        <taxon>Ascaridoidea</taxon>
        <taxon>Ascarididae</taxon>
        <taxon>Ascaris</taxon>
    </lineage>
</organism>
<feature type="active site" evidence="6">
    <location>
        <position position="455"/>
    </location>
</feature>
<comment type="cofactor">
    <cofactor evidence="1 7">
        <name>Ca(2+)</name>
        <dbReference type="ChEBI" id="CHEBI:29108"/>
    </cofactor>
</comment>
<keyword evidence="5 8" id="KW-1015">Disulfide bond</keyword>
<dbReference type="PANTHER" id="PTHR11742">
    <property type="entry name" value="MANNOSYL-OLIGOSACCHARIDE ALPHA-1,2-MANNOSIDASE-RELATED"/>
    <property type="match status" value="1"/>
</dbReference>
<protein>
    <recommendedName>
        <fullName evidence="9">alpha-1,2-Mannosidase</fullName>
        <ecNumber evidence="9">3.2.1.-</ecNumber>
    </recommendedName>
</protein>
<dbReference type="EC" id="3.2.1.-" evidence="9"/>
<keyword evidence="4 9" id="KW-0378">Hydrolase</keyword>
<dbReference type="Gene3D" id="1.50.10.10">
    <property type="match status" value="1"/>
</dbReference>
<keyword evidence="7" id="KW-0106">Calcium</keyword>
<evidence type="ECO:0000256" key="7">
    <source>
        <dbReference type="PIRSR" id="PIRSR601382-2"/>
    </source>
</evidence>
<dbReference type="GO" id="GO:0004571">
    <property type="term" value="F:mannosyl-oligosaccharide 1,2-alpha-mannosidase activity"/>
    <property type="evidence" value="ECO:0007669"/>
    <property type="project" value="InterPro"/>
</dbReference>
<evidence type="ECO:0000256" key="3">
    <source>
        <dbReference type="ARBA" id="ARBA00007658"/>
    </source>
</evidence>
<evidence type="ECO:0000313" key="10">
    <source>
        <dbReference type="EMBL" id="ADY42101.1"/>
    </source>
</evidence>
<feature type="active site" description="Proton donor" evidence="6">
    <location>
        <position position="188"/>
    </location>
</feature>
<feature type="active site" evidence="6">
    <location>
        <position position="321"/>
    </location>
</feature>
<dbReference type="PANTHER" id="PTHR11742:SF96">
    <property type="entry name" value="MANNOSYL-OLIGOSACCHARIDE 1,2-ALPHA-MANNOSIDASE C52E4.5"/>
    <property type="match status" value="1"/>
</dbReference>
<evidence type="ECO:0000256" key="8">
    <source>
        <dbReference type="PIRSR" id="PIRSR601382-3"/>
    </source>
</evidence>
<dbReference type="InterPro" id="IPR001382">
    <property type="entry name" value="Glyco_hydro_47"/>
</dbReference>
<keyword evidence="9" id="KW-0326">Glycosidase</keyword>
<evidence type="ECO:0000256" key="9">
    <source>
        <dbReference type="RuleBase" id="RU361193"/>
    </source>
</evidence>
<keyword evidence="7" id="KW-0479">Metal-binding</keyword>
<dbReference type="InterPro" id="IPR050749">
    <property type="entry name" value="Glycosyl_Hydrolase_47"/>
</dbReference>
<name>F1KW47_ASCSU</name>
<dbReference type="SUPFAM" id="SSF48225">
    <property type="entry name" value="Seven-hairpin glycosidases"/>
    <property type="match status" value="1"/>
</dbReference>
<dbReference type="Pfam" id="PF01532">
    <property type="entry name" value="Glyco_hydro_47"/>
    <property type="match status" value="1"/>
</dbReference>
<dbReference type="GO" id="GO:0000139">
    <property type="term" value="C:Golgi membrane"/>
    <property type="evidence" value="ECO:0007669"/>
    <property type="project" value="TreeGrafter"/>
</dbReference>
<evidence type="ECO:0000256" key="5">
    <source>
        <dbReference type="ARBA" id="ARBA00023157"/>
    </source>
</evidence>